<comment type="similarity">
    <text evidence="1 3">Belongs to the casein kinase 2 subunit beta family.</text>
</comment>
<dbReference type="Pfam" id="PF01214">
    <property type="entry name" value="CK_II_beta"/>
    <property type="match status" value="1"/>
</dbReference>
<dbReference type="PANTHER" id="PTHR11740">
    <property type="entry name" value="CASEIN KINASE II SUBUNIT BETA"/>
    <property type="match status" value="1"/>
</dbReference>
<dbReference type="SMART" id="SM01085">
    <property type="entry name" value="CK_II_beta"/>
    <property type="match status" value="1"/>
</dbReference>
<dbReference type="PROSITE" id="PS01101">
    <property type="entry name" value="CK2_BETA"/>
    <property type="match status" value="1"/>
</dbReference>
<protein>
    <recommendedName>
        <fullName evidence="3">Casein kinase II subunit beta</fullName>
        <shortName evidence="3">CK II beta</shortName>
    </recommendedName>
</protein>
<accession>A0A2N5VBS6</accession>
<evidence type="ECO:0000256" key="2">
    <source>
        <dbReference type="ARBA" id="ARBA00045899"/>
    </source>
</evidence>
<reference evidence="8 9" key="1">
    <citation type="submission" date="2017-11" db="EMBL/GenBank/DDBJ databases">
        <title>De novo assembly and phasing of dikaryotic genomes from two isolates of Puccinia coronata f. sp. avenae, the causal agent of oat crown rust.</title>
        <authorList>
            <person name="Miller M.E."/>
            <person name="Zhang Y."/>
            <person name="Omidvar V."/>
            <person name="Sperschneider J."/>
            <person name="Schwessinger B."/>
            <person name="Raley C."/>
            <person name="Palmer J.M."/>
            <person name="Garnica D."/>
            <person name="Upadhyaya N."/>
            <person name="Rathjen J."/>
            <person name="Taylor J.M."/>
            <person name="Park R.F."/>
            <person name="Dodds P.N."/>
            <person name="Hirsch C.D."/>
            <person name="Kianian S.F."/>
            <person name="Figueroa M."/>
        </authorList>
    </citation>
    <scope>NUCLEOTIDE SEQUENCE [LARGE SCALE GENOMIC DNA]</scope>
    <source>
        <strain evidence="6">12NC29</strain>
        <strain evidence="7">12SD80</strain>
    </source>
</reference>
<dbReference type="Proteomes" id="UP000235388">
    <property type="component" value="Unassembled WGS sequence"/>
</dbReference>
<sequence>MMDELSTGSESDYANSWITWFLSTKGNEYFCEVDEEYILDRFNLTGLNSEVLRYGMALDLITDAFGVDELDEATRESVEGAARHLYGLIHARYIITSRGLAKMLDKYKKADFGRCPRVLCNTQPLLPVGLSDTPYSKAVKLYCPRCEDIYSPKSSRHGTIDGAYFGTTFPHMLFMVYPNMIPTKLWRLGTIGSNNQGGPPGSESGQMVGTSSNNNAQAGSLDSALKASRYKPKIFGFKVHQIAKLQRWQESLRDEQINRLKKLEEQGNLN</sequence>
<evidence type="ECO:0000256" key="1">
    <source>
        <dbReference type="ARBA" id="ARBA00006941"/>
    </source>
</evidence>
<gene>
    <name evidence="6" type="ORF">PCANC_12109</name>
    <name evidence="7" type="ORF">PCASD_04431</name>
    <name evidence="5" type="ORF">PCASD_21390</name>
</gene>
<evidence type="ECO:0000313" key="6">
    <source>
        <dbReference type="EMBL" id="PLW42241.1"/>
    </source>
</evidence>
<dbReference type="EMBL" id="PGCJ01000160">
    <property type="protein sequence ID" value="PLW42241.1"/>
    <property type="molecule type" value="Genomic_DNA"/>
</dbReference>
<evidence type="ECO:0000256" key="4">
    <source>
        <dbReference type="SAM" id="MobiDB-lite"/>
    </source>
</evidence>
<evidence type="ECO:0000313" key="5">
    <source>
        <dbReference type="EMBL" id="PLW12675.1"/>
    </source>
</evidence>
<comment type="caution">
    <text evidence="7">The sequence shown here is derived from an EMBL/GenBank/DDBJ whole genome shotgun (WGS) entry which is preliminary data.</text>
</comment>
<comment type="subunit">
    <text evidence="3">Tetramer of two alpha and two beta subunits.</text>
</comment>
<dbReference type="OrthoDB" id="3971593at2759"/>
<comment type="function">
    <text evidence="2 3">Regulatory subunit of casein kinase II/CK2. As part of the kinase complex regulates the basal catalytic activity of the alpha subunit a constitutively active serine/threonine-protein kinase that phosphorylates a large number of substrates containing acidic residues C-terminal to the phosphorylated serine or threonine.</text>
</comment>
<dbReference type="Gene3D" id="2.20.25.20">
    <property type="match status" value="1"/>
</dbReference>
<dbReference type="Gene3D" id="1.10.1820.10">
    <property type="entry name" value="protein kinase ck2 holoenzyme, chain C, domain 1"/>
    <property type="match status" value="1"/>
</dbReference>
<proteinExistence type="inferred from homology"/>
<dbReference type="FunFam" id="2.20.25.20:FF:000002">
    <property type="entry name" value="Casein kinase II subunit beta"/>
    <property type="match status" value="1"/>
</dbReference>
<evidence type="ECO:0000313" key="8">
    <source>
        <dbReference type="Proteomes" id="UP000235388"/>
    </source>
</evidence>
<dbReference type="PRINTS" id="PR00472">
    <property type="entry name" value="CASNKINASEII"/>
</dbReference>
<dbReference type="GO" id="GO:0006359">
    <property type="term" value="P:regulation of transcription by RNA polymerase III"/>
    <property type="evidence" value="ECO:0007669"/>
    <property type="project" value="TreeGrafter"/>
</dbReference>
<dbReference type="GO" id="GO:0034456">
    <property type="term" value="C:UTP-C complex"/>
    <property type="evidence" value="ECO:0007669"/>
    <property type="project" value="TreeGrafter"/>
</dbReference>
<dbReference type="STRING" id="200324.A0A2N5VBS6"/>
<organism evidence="7 9">
    <name type="scientific">Puccinia coronata f. sp. avenae</name>
    <dbReference type="NCBI Taxonomy" id="200324"/>
    <lineage>
        <taxon>Eukaryota</taxon>
        <taxon>Fungi</taxon>
        <taxon>Dikarya</taxon>
        <taxon>Basidiomycota</taxon>
        <taxon>Pucciniomycotina</taxon>
        <taxon>Pucciniomycetes</taxon>
        <taxon>Pucciniales</taxon>
        <taxon>Pucciniaceae</taxon>
        <taxon>Puccinia</taxon>
    </lineage>
</organism>
<dbReference type="FunFam" id="1.10.1820.10:FF:000003">
    <property type="entry name" value="Casein kinase II subunit beta"/>
    <property type="match status" value="1"/>
</dbReference>
<evidence type="ECO:0000313" key="7">
    <source>
        <dbReference type="EMBL" id="PLW47450.1"/>
    </source>
</evidence>
<dbReference type="InterPro" id="IPR000704">
    <property type="entry name" value="Casein_kinase_II_reg-sub"/>
</dbReference>
<dbReference type="SUPFAM" id="SSF57798">
    <property type="entry name" value="Casein kinase II beta subunit"/>
    <property type="match status" value="1"/>
</dbReference>
<name>A0A2N5VBS6_9BASI</name>
<dbReference type="GO" id="GO:0005956">
    <property type="term" value="C:protein kinase CK2 complex"/>
    <property type="evidence" value="ECO:0007669"/>
    <property type="project" value="UniProtKB-UniRule"/>
</dbReference>
<evidence type="ECO:0000256" key="3">
    <source>
        <dbReference type="RuleBase" id="RU361268"/>
    </source>
</evidence>
<dbReference type="GO" id="GO:0005737">
    <property type="term" value="C:cytoplasm"/>
    <property type="evidence" value="ECO:0007669"/>
    <property type="project" value="TreeGrafter"/>
</dbReference>
<dbReference type="EMBL" id="PGCI01000031">
    <property type="protein sequence ID" value="PLW47450.1"/>
    <property type="molecule type" value="Genomic_DNA"/>
</dbReference>
<dbReference type="InterPro" id="IPR016149">
    <property type="entry name" value="Casein_kin_II_reg-sub_N"/>
</dbReference>
<dbReference type="AlphaFoldDB" id="A0A2N5VBS6"/>
<feature type="region of interest" description="Disordered" evidence="4">
    <location>
        <begin position="192"/>
        <end position="220"/>
    </location>
</feature>
<dbReference type="EMBL" id="PGCI01000877">
    <property type="protein sequence ID" value="PLW12675.1"/>
    <property type="molecule type" value="Genomic_DNA"/>
</dbReference>
<evidence type="ECO:0000313" key="9">
    <source>
        <dbReference type="Proteomes" id="UP000235392"/>
    </source>
</evidence>
<dbReference type="GO" id="GO:0019887">
    <property type="term" value="F:protein kinase regulator activity"/>
    <property type="evidence" value="ECO:0007669"/>
    <property type="project" value="InterPro"/>
</dbReference>
<dbReference type="Proteomes" id="UP000235392">
    <property type="component" value="Unassembled WGS sequence"/>
</dbReference>
<dbReference type="InterPro" id="IPR035991">
    <property type="entry name" value="Casein_kinase_II_beta-like"/>
</dbReference>
<dbReference type="PANTHER" id="PTHR11740:SF39">
    <property type="entry name" value="CASEIN KINASE II SUBUNIT BETA"/>
    <property type="match status" value="1"/>
</dbReference>
<keyword evidence="8" id="KW-1185">Reference proteome</keyword>